<dbReference type="Proteomes" id="UP001501251">
    <property type="component" value="Unassembled WGS sequence"/>
</dbReference>
<evidence type="ECO:0000313" key="2">
    <source>
        <dbReference type="Proteomes" id="UP001501251"/>
    </source>
</evidence>
<evidence type="ECO:0008006" key="3">
    <source>
        <dbReference type="Google" id="ProtNLM"/>
    </source>
</evidence>
<keyword evidence="2" id="KW-1185">Reference proteome</keyword>
<sequence>MAERVRVRRLASEEGAEPLRIVCRGEHGSIRVRRAMAVMASASGNTALAIARLVVADDGTAREVIHAFNEVGPAVLDL</sequence>
<evidence type="ECO:0000313" key="1">
    <source>
        <dbReference type="EMBL" id="GAA4182236.1"/>
    </source>
</evidence>
<proteinExistence type="predicted"/>
<dbReference type="RefSeq" id="WP_344914978.1">
    <property type="nucleotide sequence ID" value="NZ_BAABAQ010000001.1"/>
</dbReference>
<reference evidence="2" key="1">
    <citation type="journal article" date="2019" name="Int. J. Syst. Evol. Microbiol.">
        <title>The Global Catalogue of Microorganisms (GCM) 10K type strain sequencing project: providing services to taxonomists for standard genome sequencing and annotation.</title>
        <authorList>
            <consortium name="The Broad Institute Genomics Platform"/>
            <consortium name="The Broad Institute Genome Sequencing Center for Infectious Disease"/>
            <person name="Wu L."/>
            <person name="Ma J."/>
        </authorList>
    </citation>
    <scope>NUCLEOTIDE SEQUENCE [LARGE SCALE GENOMIC DNA]</scope>
    <source>
        <strain evidence="2">JCM 17388</strain>
    </source>
</reference>
<name>A0ABP8ADK2_9ACTN</name>
<gene>
    <name evidence="1" type="ORF">GCM10022252_07780</name>
</gene>
<organism evidence="1 2">
    <name type="scientific">Streptosporangium oxazolinicum</name>
    <dbReference type="NCBI Taxonomy" id="909287"/>
    <lineage>
        <taxon>Bacteria</taxon>
        <taxon>Bacillati</taxon>
        <taxon>Actinomycetota</taxon>
        <taxon>Actinomycetes</taxon>
        <taxon>Streptosporangiales</taxon>
        <taxon>Streptosporangiaceae</taxon>
        <taxon>Streptosporangium</taxon>
    </lineage>
</organism>
<protein>
    <recommendedName>
        <fullName evidence="3">Enolpyruvate transferase domain-containing protein</fullName>
    </recommendedName>
</protein>
<dbReference type="EMBL" id="BAABAQ010000001">
    <property type="protein sequence ID" value="GAA4182236.1"/>
    <property type="molecule type" value="Genomic_DNA"/>
</dbReference>
<comment type="caution">
    <text evidence="1">The sequence shown here is derived from an EMBL/GenBank/DDBJ whole genome shotgun (WGS) entry which is preliminary data.</text>
</comment>
<accession>A0ABP8ADK2</accession>